<name>A0A9N9SSR0_DIABA</name>
<proteinExistence type="inferred from homology"/>
<dbReference type="GO" id="GO:0005741">
    <property type="term" value="C:mitochondrial outer membrane"/>
    <property type="evidence" value="ECO:0007669"/>
    <property type="project" value="TreeGrafter"/>
</dbReference>
<evidence type="ECO:0000256" key="5">
    <source>
        <dbReference type="ARBA" id="ARBA00023136"/>
    </source>
</evidence>
<dbReference type="AlphaFoldDB" id="A0A9N9SSR0"/>
<gene>
    <name evidence="7" type="ORF">DIABBA_LOCUS3760</name>
</gene>
<feature type="transmembrane region" description="Helical" evidence="6">
    <location>
        <begin position="106"/>
        <end position="128"/>
    </location>
</feature>
<dbReference type="GO" id="GO:0033013">
    <property type="term" value="P:tetrapyrrole metabolic process"/>
    <property type="evidence" value="ECO:0007669"/>
    <property type="project" value="UniProtKB-ARBA"/>
</dbReference>
<evidence type="ECO:0000256" key="1">
    <source>
        <dbReference type="ARBA" id="ARBA00004141"/>
    </source>
</evidence>
<keyword evidence="4 6" id="KW-1133">Transmembrane helix</keyword>
<feature type="transmembrane region" description="Helical" evidence="6">
    <location>
        <begin position="46"/>
        <end position="67"/>
    </location>
</feature>
<dbReference type="FunFam" id="1.20.1260.100:FF:000001">
    <property type="entry name" value="translocator protein 2"/>
    <property type="match status" value="1"/>
</dbReference>
<comment type="similarity">
    <text evidence="2">Belongs to the TspO/BZRP family.</text>
</comment>
<evidence type="ECO:0000256" key="2">
    <source>
        <dbReference type="ARBA" id="ARBA00007524"/>
    </source>
</evidence>
<sequence>MAQILAPLILTILPNIGGIAGSFIVKNNMKSWYDTLKKPNLRPPKWAFAPVWTTLYCLMGYASYLVYESGNGLNGVTAISISVYGINIIANWLWTPIFFGKKDIKLSFYDILLVDITAIGAAVLFYRINTIAGYLMIPYCLWQGVATLLNYSIWVLNPSKTASVRKHKNSKRK</sequence>
<organism evidence="7 8">
    <name type="scientific">Diabrotica balteata</name>
    <name type="common">Banded cucumber beetle</name>
    <dbReference type="NCBI Taxonomy" id="107213"/>
    <lineage>
        <taxon>Eukaryota</taxon>
        <taxon>Metazoa</taxon>
        <taxon>Ecdysozoa</taxon>
        <taxon>Arthropoda</taxon>
        <taxon>Hexapoda</taxon>
        <taxon>Insecta</taxon>
        <taxon>Pterygota</taxon>
        <taxon>Neoptera</taxon>
        <taxon>Endopterygota</taxon>
        <taxon>Coleoptera</taxon>
        <taxon>Polyphaga</taxon>
        <taxon>Cucujiformia</taxon>
        <taxon>Chrysomeloidea</taxon>
        <taxon>Chrysomelidae</taxon>
        <taxon>Galerucinae</taxon>
        <taxon>Diabroticina</taxon>
        <taxon>Diabroticites</taxon>
        <taxon>Diabrotica</taxon>
    </lineage>
</organism>
<dbReference type="InterPro" id="IPR038330">
    <property type="entry name" value="TspO/MBR-related_sf"/>
</dbReference>
<feature type="transmembrane region" description="Helical" evidence="6">
    <location>
        <begin position="73"/>
        <end position="94"/>
    </location>
</feature>
<evidence type="ECO:0000313" key="8">
    <source>
        <dbReference type="Proteomes" id="UP001153709"/>
    </source>
</evidence>
<dbReference type="EMBL" id="OU898277">
    <property type="protein sequence ID" value="CAG9830019.1"/>
    <property type="molecule type" value="Genomic_DNA"/>
</dbReference>
<evidence type="ECO:0008006" key="9">
    <source>
        <dbReference type="Google" id="ProtNLM"/>
    </source>
</evidence>
<accession>A0A9N9SSR0</accession>
<feature type="transmembrane region" description="Helical" evidence="6">
    <location>
        <begin position="6"/>
        <end position="25"/>
    </location>
</feature>
<dbReference type="InterPro" id="IPR004307">
    <property type="entry name" value="TspO_MBR"/>
</dbReference>
<dbReference type="PANTHER" id="PTHR10057">
    <property type="entry name" value="PERIPHERAL-TYPE BENZODIAZEPINE RECEPTOR"/>
    <property type="match status" value="1"/>
</dbReference>
<dbReference type="CDD" id="cd15904">
    <property type="entry name" value="TSPO_MBR"/>
    <property type="match status" value="1"/>
</dbReference>
<evidence type="ECO:0000313" key="7">
    <source>
        <dbReference type="EMBL" id="CAG9830019.1"/>
    </source>
</evidence>
<keyword evidence="3 6" id="KW-0812">Transmembrane</keyword>
<dbReference type="Proteomes" id="UP001153709">
    <property type="component" value="Chromosome 2"/>
</dbReference>
<dbReference type="PANTHER" id="PTHR10057:SF0">
    <property type="entry name" value="TRANSLOCATOR PROTEIN"/>
    <property type="match status" value="1"/>
</dbReference>
<keyword evidence="5 6" id="KW-0472">Membrane</keyword>
<protein>
    <recommendedName>
        <fullName evidence="9">Translocator protein</fullName>
    </recommendedName>
</protein>
<evidence type="ECO:0000256" key="6">
    <source>
        <dbReference type="SAM" id="Phobius"/>
    </source>
</evidence>
<dbReference type="PIRSF" id="PIRSF005859">
    <property type="entry name" value="PBR"/>
    <property type="match status" value="1"/>
</dbReference>
<dbReference type="Pfam" id="PF03073">
    <property type="entry name" value="TspO_MBR"/>
    <property type="match status" value="1"/>
</dbReference>
<dbReference type="Gene3D" id="1.20.1260.100">
    <property type="entry name" value="TspO/MBR protein"/>
    <property type="match status" value="1"/>
</dbReference>
<evidence type="ECO:0000256" key="3">
    <source>
        <dbReference type="ARBA" id="ARBA00022692"/>
    </source>
</evidence>
<feature type="transmembrane region" description="Helical" evidence="6">
    <location>
        <begin position="134"/>
        <end position="156"/>
    </location>
</feature>
<evidence type="ECO:0000256" key="4">
    <source>
        <dbReference type="ARBA" id="ARBA00022989"/>
    </source>
</evidence>
<keyword evidence="8" id="KW-1185">Reference proteome</keyword>
<comment type="subcellular location">
    <subcellularLocation>
        <location evidence="1">Membrane</location>
        <topology evidence="1">Multi-pass membrane protein</topology>
    </subcellularLocation>
</comment>
<reference evidence="7" key="1">
    <citation type="submission" date="2022-01" db="EMBL/GenBank/DDBJ databases">
        <authorList>
            <person name="King R."/>
        </authorList>
    </citation>
    <scope>NUCLEOTIDE SEQUENCE</scope>
</reference>
<dbReference type="OrthoDB" id="8841220at2759"/>